<dbReference type="InterPro" id="IPR050373">
    <property type="entry name" value="Fibrinogen_C-term_domain"/>
</dbReference>
<accession>A0A0Q9W2M7</accession>
<evidence type="ECO:0000313" key="4">
    <source>
        <dbReference type="EMBL" id="KRF79347.1"/>
    </source>
</evidence>
<dbReference type="SMART" id="SM00186">
    <property type="entry name" value="FBG"/>
    <property type="match status" value="1"/>
</dbReference>
<keyword evidence="5" id="KW-1185">Reference proteome</keyword>
<evidence type="ECO:0000256" key="2">
    <source>
        <dbReference type="SAM" id="SignalP"/>
    </source>
</evidence>
<dbReference type="EMBL" id="CH940648">
    <property type="protein sequence ID" value="KRF79347.1"/>
    <property type="molecule type" value="Genomic_DNA"/>
</dbReference>
<dbReference type="InParanoid" id="A0A0Q9W2M7"/>
<dbReference type="CDD" id="cd00087">
    <property type="entry name" value="FReD"/>
    <property type="match status" value="1"/>
</dbReference>
<dbReference type="Proteomes" id="UP000008792">
    <property type="component" value="Unassembled WGS sequence"/>
</dbReference>
<dbReference type="SUPFAM" id="SSF56496">
    <property type="entry name" value="Fibrinogen C-terminal domain-like"/>
    <property type="match status" value="1"/>
</dbReference>
<dbReference type="Gene3D" id="3.90.215.10">
    <property type="entry name" value="Gamma Fibrinogen, chain A, domain 1"/>
    <property type="match status" value="1"/>
</dbReference>
<dbReference type="SMR" id="A0A0Q9W2M7"/>
<keyword evidence="1" id="KW-1015">Disulfide bond</keyword>
<dbReference type="STRING" id="7244.A0A0Q9W2M7"/>
<dbReference type="OrthoDB" id="6145874at2759"/>
<dbReference type="AlphaFoldDB" id="A0A0Q9W2M7"/>
<dbReference type="GO" id="GO:0005615">
    <property type="term" value="C:extracellular space"/>
    <property type="evidence" value="ECO:0007669"/>
    <property type="project" value="TreeGrafter"/>
</dbReference>
<dbReference type="PANTHER" id="PTHR19143">
    <property type="entry name" value="FIBRINOGEN/TENASCIN/ANGIOPOEITIN"/>
    <property type="match status" value="1"/>
</dbReference>
<dbReference type="InterPro" id="IPR020837">
    <property type="entry name" value="Fibrinogen_CS"/>
</dbReference>
<dbReference type="PANTHER" id="PTHR19143:SF327">
    <property type="entry name" value="FI21813P1-RELATED"/>
    <property type="match status" value="1"/>
</dbReference>
<evidence type="ECO:0000259" key="3">
    <source>
        <dbReference type="PROSITE" id="PS51406"/>
    </source>
</evidence>
<name>A0A0Q9W2M7_DROVI</name>
<dbReference type="PROSITE" id="PS51406">
    <property type="entry name" value="FIBRINOGEN_C_2"/>
    <property type="match status" value="1"/>
</dbReference>
<reference evidence="4 5" key="1">
    <citation type="journal article" date="2007" name="Nature">
        <title>Evolution of genes and genomes on the Drosophila phylogeny.</title>
        <authorList>
            <consortium name="Drosophila 12 Genomes Consortium"/>
            <person name="Clark A.G."/>
            <person name="Eisen M.B."/>
            <person name="Smith D.R."/>
            <person name="Bergman C.M."/>
            <person name="Oliver B."/>
            <person name="Markow T.A."/>
            <person name="Kaufman T.C."/>
            <person name="Kellis M."/>
            <person name="Gelbart W."/>
            <person name="Iyer V.N."/>
            <person name="Pollard D.A."/>
            <person name="Sackton T.B."/>
            <person name="Larracuente A.M."/>
            <person name="Singh N.D."/>
            <person name="Abad J.P."/>
            <person name="Abt D.N."/>
            <person name="Adryan B."/>
            <person name="Aguade M."/>
            <person name="Akashi H."/>
            <person name="Anderson W.W."/>
            <person name="Aquadro C.F."/>
            <person name="Ardell D.H."/>
            <person name="Arguello R."/>
            <person name="Artieri C.G."/>
            <person name="Barbash D.A."/>
            <person name="Barker D."/>
            <person name="Barsanti P."/>
            <person name="Batterham P."/>
            <person name="Batzoglou S."/>
            <person name="Begun D."/>
            <person name="Bhutkar A."/>
            <person name="Blanco E."/>
            <person name="Bosak S.A."/>
            <person name="Bradley R.K."/>
            <person name="Brand A.D."/>
            <person name="Brent M.R."/>
            <person name="Brooks A.N."/>
            <person name="Brown R.H."/>
            <person name="Butlin R.K."/>
            <person name="Caggese C."/>
            <person name="Calvi B.R."/>
            <person name="Bernardo de Carvalho A."/>
            <person name="Caspi A."/>
            <person name="Castrezana S."/>
            <person name="Celniker S.E."/>
            <person name="Chang J.L."/>
            <person name="Chapple C."/>
            <person name="Chatterji S."/>
            <person name="Chinwalla A."/>
            <person name="Civetta A."/>
            <person name="Clifton S.W."/>
            <person name="Comeron J.M."/>
            <person name="Costello J.C."/>
            <person name="Coyne J.A."/>
            <person name="Daub J."/>
            <person name="David R.G."/>
            <person name="Delcher A.L."/>
            <person name="Delehaunty K."/>
            <person name="Do C.B."/>
            <person name="Ebling H."/>
            <person name="Edwards K."/>
            <person name="Eickbush T."/>
            <person name="Evans J.D."/>
            <person name="Filipski A."/>
            <person name="Findeiss S."/>
            <person name="Freyhult E."/>
            <person name="Fulton L."/>
            <person name="Fulton R."/>
            <person name="Garcia A.C."/>
            <person name="Gardiner A."/>
            <person name="Garfield D.A."/>
            <person name="Garvin B.E."/>
            <person name="Gibson G."/>
            <person name="Gilbert D."/>
            <person name="Gnerre S."/>
            <person name="Godfrey J."/>
            <person name="Good R."/>
            <person name="Gotea V."/>
            <person name="Gravely B."/>
            <person name="Greenberg A.J."/>
            <person name="Griffiths-Jones S."/>
            <person name="Gross S."/>
            <person name="Guigo R."/>
            <person name="Gustafson E.A."/>
            <person name="Haerty W."/>
            <person name="Hahn M.W."/>
            <person name="Halligan D.L."/>
            <person name="Halpern A.L."/>
            <person name="Halter G.M."/>
            <person name="Han M.V."/>
            <person name="Heger A."/>
            <person name="Hillier L."/>
            <person name="Hinrichs A.S."/>
            <person name="Holmes I."/>
            <person name="Hoskins R.A."/>
            <person name="Hubisz M.J."/>
            <person name="Hultmark D."/>
            <person name="Huntley M.A."/>
            <person name="Jaffe D.B."/>
            <person name="Jagadeeshan S."/>
            <person name="Jeck W.R."/>
            <person name="Johnson J."/>
            <person name="Jones C.D."/>
            <person name="Jordan W.C."/>
            <person name="Karpen G.H."/>
            <person name="Kataoka E."/>
            <person name="Keightley P.D."/>
            <person name="Kheradpour P."/>
            <person name="Kirkness E.F."/>
            <person name="Koerich L.B."/>
            <person name="Kristiansen K."/>
            <person name="Kudrna D."/>
            <person name="Kulathinal R.J."/>
            <person name="Kumar S."/>
            <person name="Kwok R."/>
            <person name="Lander E."/>
            <person name="Langley C.H."/>
            <person name="Lapoint R."/>
            <person name="Lazzaro B.P."/>
            <person name="Lee S.J."/>
            <person name="Levesque L."/>
            <person name="Li R."/>
            <person name="Lin C.F."/>
            <person name="Lin M.F."/>
            <person name="Lindblad-Toh K."/>
            <person name="Llopart A."/>
            <person name="Long M."/>
            <person name="Low L."/>
            <person name="Lozovsky E."/>
            <person name="Lu J."/>
            <person name="Luo M."/>
            <person name="Machado C.A."/>
            <person name="Makalowski W."/>
            <person name="Marzo M."/>
            <person name="Matsuda M."/>
            <person name="Matzkin L."/>
            <person name="McAllister B."/>
            <person name="McBride C.S."/>
            <person name="McKernan B."/>
            <person name="McKernan K."/>
            <person name="Mendez-Lago M."/>
            <person name="Minx P."/>
            <person name="Mollenhauer M.U."/>
            <person name="Montooth K."/>
            <person name="Mount S.M."/>
            <person name="Mu X."/>
            <person name="Myers E."/>
            <person name="Negre B."/>
            <person name="Newfeld S."/>
            <person name="Nielsen R."/>
            <person name="Noor M.A."/>
            <person name="O'Grady P."/>
            <person name="Pachter L."/>
            <person name="Papaceit M."/>
            <person name="Parisi M.J."/>
            <person name="Parisi M."/>
            <person name="Parts L."/>
            <person name="Pedersen J.S."/>
            <person name="Pesole G."/>
            <person name="Phillippy A.M."/>
            <person name="Ponting C.P."/>
            <person name="Pop M."/>
            <person name="Porcelli D."/>
            <person name="Powell J.R."/>
            <person name="Prohaska S."/>
            <person name="Pruitt K."/>
            <person name="Puig M."/>
            <person name="Quesneville H."/>
            <person name="Ram K.R."/>
            <person name="Rand D."/>
            <person name="Rasmussen M.D."/>
            <person name="Reed L.K."/>
            <person name="Reenan R."/>
            <person name="Reily A."/>
            <person name="Remington K.A."/>
            <person name="Rieger T.T."/>
            <person name="Ritchie M.G."/>
            <person name="Robin C."/>
            <person name="Rogers Y.H."/>
            <person name="Rohde C."/>
            <person name="Rozas J."/>
            <person name="Rubenfield M.J."/>
            <person name="Ruiz A."/>
            <person name="Russo S."/>
            <person name="Salzberg S.L."/>
            <person name="Sanchez-Gracia A."/>
            <person name="Saranga D.J."/>
            <person name="Sato H."/>
            <person name="Schaeffer S.W."/>
            <person name="Schatz M.C."/>
            <person name="Schlenke T."/>
            <person name="Schwartz R."/>
            <person name="Segarra C."/>
            <person name="Singh R.S."/>
            <person name="Sirot L."/>
            <person name="Sirota M."/>
            <person name="Sisneros N.B."/>
            <person name="Smith C.D."/>
            <person name="Smith T.F."/>
            <person name="Spieth J."/>
            <person name="Stage D.E."/>
            <person name="Stark A."/>
            <person name="Stephan W."/>
            <person name="Strausberg R.L."/>
            <person name="Strempel S."/>
            <person name="Sturgill D."/>
            <person name="Sutton G."/>
            <person name="Sutton G.G."/>
            <person name="Tao W."/>
            <person name="Teichmann S."/>
            <person name="Tobari Y.N."/>
            <person name="Tomimura Y."/>
            <person name="Tsolas J.M."/>
            <person name="Valente V.L."/>
            <person name="Venter E."/>
            <person name="Venter J.C."/>
            <person name="Vicario S."/>
            <person name="Vieira F.G."/>
            <person name="Vilella A.J."/>
            <person name="Villasante A."/>
            <person name="Walenz B."/>
            <person name="Wang J."/>
            <person name="Wasserman M."/>
            <person name="Watts T."/>
            <person name="Wilson D."/>
            <person name="Wilson R.K."/>
            <person name="Wing R.A."/>
            <person name="Wolfner M.F."/>
            <person name="Wong A."/>
            <person name="Wong G.K."/>
            <person name="Wu C.I."/>
            <person name="Wu G."/>
            <person name="Yamamoto D."/>
            <person name="Yang H.P."/>
            <person name="Yang S.P."/>
            <person name="Yorke J.A."/>
            <person name="Yoshida K."/>
            <person name="Zdobnov E."/>
            <person name="Zhang P."/>
            <person name="Zhang Y."/>
            <person name="Zimin A.V."/>
            <person name="Baldwin J."/>
            <person name="Abdouelleil A."/>
            <person name="Abdulkadir J."/>
            <person name="Abebe A."/>
            <person name="Abera B."/>
            <person name="Abreu J."/>
            <person name="Acer S.C."/>
            <person name="Aftuck L."/>
            <person name="Alexander A."/>
            <person name="An P."/>
            <person name="Anderson E."/>
            <person name="Anderson S."/>
            <person name="Arachi H."/>
            <person name="Azer M."/>
            <person name="Bachantsang P."/>
            <person name="Barry A."/>
            <person name="Bayul T."/>
            <person name="Berlin A."/>
            <person name="Bessette D."/>
            <person name="Bloom T."/>
            <person name="Blye J."/>
            <person name="Boguslavskiy L."/>
            <person name="Bonnet C."/>
            <person name="Boukhgalter B."/>
            <person name="Bourzgui I."/>
            <person name="Brown A."/>
            <person name="Cahill P."/>
            <person name="Channer S."/>
            <person name="Cheshatsang Y."/>
            <person name="Chuda L."/>
            <person name="Citroen M."/>
            <person name="Collymore A."/>
            <person name="Cooke P."/>
            <person name="Costello M."/>
            <person name="D'Aco K."/>
            <person name="Daza R."/>
            <person name="De Haan G."/>
            <person name="DeGray S."/>
            <person name="DeMaso C."/>
            <person name="Dhargay N."/>
            <person name="Dooley K."/>
            <person name="Dooley E."/>
            <person name="Doricent M."/>
            <person name="Dorje P."/>
            <person name="Dorjee K."/>
            <person name="Dupes A."/>
            <person name="Elong R."/>
            <person name="Falk J."/>
            <person name="Farina A."/>
            <person name="Faro S."/>
            <person name="Ferguson D."/>
            <person name="Fisher S."/>
            <person name="Foley C.D."/>
            <person name="Franke A."/>
            <person name="Friedrich D."/>
            <person name="Gadbois L."/>
            <person name="Gearin G."/>
            <person name="Gearin C.R."/>
            <person name="Giannoukos G."/>
            <person name="Goode T."/>
            <person name="Graham J."/>
            <person name="Grandbois E."/>
            <person name="Grewal S."/>
            <person name="Gyaltsen K."/>
            <person name="Hafez N."/>
            <person name="Hagos B."/>
            <person name="Hall J."/>
            <person name="Henson C."/>
            <person name="Hollinger A."/>
            <person name="Honan T."/>
            <person name="Huard M.D."/>
            <person name="Hughes L."/>
            <person name="Hurhula B."/>
            <person name="Husby M.E."/>
            <person name="Kamat A."/>
            <person name="Kanga B."/>
            <person name="Kashin S."/>
            <person name="Khazanovich D."/>
            <person name="Kisner P."/>
            <person name="Lance K."/>
            <person name="Lara M."/>
            <person name="Lee W."/>
            <person name="Lennon N."/>
            <person name="Letendre F."/>
            <person name="LeVine R."/>
            <person name="Lipovsky A."/>
            <person name="Liu X."/>
            <person name="Liu J."/>
            <person name="Liu S."/>
            <person name="Lokyitsang T."/>
            <person name="Lokyitsang Y."/>
            <person name="Lubonja R."/>
            <person name="Lui A."/>
            <person name="MacDonald P."/>
            <person name="Magnisalis V."/>
            <person name="Maru K."/>
            <person name="Matthews C."/>
            <person name="McCusker W."/>
            <person name="McDonough S."/>
            <person name="Mehta T."/>
            <person name="Meldrim J."/>
            <person name="Meneus L."/>
            <person name="Mihai O."/>
            <person name="Mihalev A."/>
            <person name="Mihova T."/>
            <person name="Mittelman R."/>
            <person name="Mlenga V."/>
            <person name="Montmayeur A."/>
            <person name="Mulrain L."/>
            <person name="Navidi A."/>
            <person name="Naylor J."/>
            <person name="Negash T."/>
            <person name="Nguyen T."/>
            <person name="Nguyen N."/>
            <person name="Nicol R."/>
            <person name="Norbu C."/>
            <person name="Norbu N."/>
            <person name="Novod N."/>
            <person name="O'Neill B."/>
            <person name="Osman S."/>
            <person name="Markiewicz E."/>
            <person name="Oyono O.L."/>
            <person name="Patti C."/>
            <person name="Phunkhang P."/>
            <person name="Pierre F."/>
            <person name="Priest M."/>
            <person name="Raghuraman S."/>
            <person name="Rege F."/>
            <person name="Reyes R."/>
            <person name="Rise C."/>
            <person name="Rogov P."/>
            <person name="Ross K."/>
            <person name="Ryan E."/>
            <person name="Settipalli S."/>
            <person name="Shea T."/>
            <person name="Sherpa N."/>
            <person name="Shi L."/>
            <person name="Shih D."/>
            <person name="Sparrow T."/>
            <person name="Spaulding J."/>
            <person name="Stalker J."/>
            <person name="Stange-Thomann N."/>
            <person name="Stavropoulos S."/>
            <person name="Stone C."/>
            <person name="Strader C."/>
            <person name="Tesfaye S."/>
            <person name="Thomson T."/>
            <person name="Thoulutsang Y."/>
            <person name="Thoulutsang D."/>
            <person name="Topham K."/>
            <person name="Topping I."/>
            <person name="Tsamla T."/>
            <person name="Vassiliev H."/>
            <person name="Vo A."/>
            <person name="Wangchuk T."/>
            <person name="Wangdi T."/>
            <person name="Weiand M."/>
            <person name="Wilkinson J."/>
            <person name="Wilson A."/>
            <person name="Yadav S."/>
            <person name="Young G."/>
            <person name="Yu Q."/>
            <person name="Zembek L."/>
            <person name="Zhong D."/>
            <person name="Zimmer A."/>
            <person name="Zwirko Z."/>
            <person name="Jaffe D.B."/>
            <person name="Alvarez P."/>
            <person name="Brockman W."/>
            <person name="Butler J."/>
            <person name="Chin C."/>
            <person name="Gnerre S."/>
            <person name="Grabherr M."/>
            <person name="Kleber M."/>
            <person name="Mauceli E."/>
            <person name="MacCallum I."/>
        </authorList>
    </citation>
    <scope>NUCLEOTIDE SEQUENCE [LARGE SCALE GENOMIC DNA]</scope>
    <source>
        <strain evidence="5">Tucson 15010-1051.87</strain>
    </source>
</reference>
<feature type="chain" id="PRO_5006386413" description="Fibrinogen C-terminal domain-containing protein" evidence="2">
    <location>
        <begin position="25"/>
        <end position="248"/>
    </location>
</feature>
<dbReference type="InterPro" id="IPR014716">
    <property type="entry name" value="Fibrinogen_a/b/g_C_1"/>
</dbReference>
<dbReference type="InterPro" id="IPR002181">
    <property type="entry name" value="Fibrinogen_a/b/g_C_dom"/>
</dbReference>
<proteinExistence type="predicted"/>
<evidence type="ECO:0000256" key="1">
    <source>
        <dbReference type="ARBA" id="ARBA00023157"/>
    </source>
</evidence>
<keyword evidence="2" id="KW-0732">Signal</keyword>
<organism evidence="4 5">
    <name type="scientific">Drosophila virilis</name>
    <name type="common">Fruit fly</name>
    <dbReference type="NCBI Taxonomy" id="7244"/>
    <lineage>
        <taxon>Eukaryota</taxon>
        <taxon>Metazoa</taxon>
        <taxon>Ecdysozoa</taxon>
        <taxon>Arthropoda</taxon>
        <taxon>Hexapoda</taxon>
        <taxon>Insecta</taxon>
        <taxon>Pterygota</taxon>
        <taxon>Neoptera</taxon>
        <taxon>Endopterygota</taxon>
        <taxon>Diptera</taxon>
        <taxon>Brachycera</taxon>
        <taxon>Muscomorpha</taxon>
        <taxon>Ephydroidea</taxon>
        <taxon>Drosophilidae</taxon>
        <taxon>Drosophila</taxon>
    </lineage>
</organism>
<feature type="signal peptide" evidence="2">
    <location>
        <begin position="1"/>
        <end position="24"/>
    </location>
</feature>
<evidence type="ECO:0000313" key="5">
    <source>
        <dbReference type="Proteomes" id="UP000008792"/>
    </source>
</evidence>
<dbReference type="InterPro" id="IPR036056">
    <property type="entry name" value="Fibrinogen-like_C"/>
</dbReference>
<protein>
    <recommendedName>
        <fullName evidence="3">Fibrinogen C-terminal domain-containing protein</fullName>
    </recommendedName>
</protein>
<dbReference type="Pfam" id="PF00147">
    <property type="entry name" value="Fibrinogen_C"/>
    <property type="match status" value="1"/>
</dbReference>
<gene>
    <name evidence="4" type="primary">Dvir\GJ26196</name>
    <name evidence="4" type="ORF">Dvir_GJ26196</name>
</gene>
<dbReference type="PROSITE" id="PS00514">
    <property type="entry name" value="FIBRINOGEN_C_1"/>
    <property type="match status" value="1"/>
</dbReference>
<dbReference type="KEGG" id="dvi:26530966"/>
<sequence length="248" mass="27854">MLQHLKVCAAFLTILIAVISGSNAYDCTTSVYPKSCLPAGVQSIEIEGEDPFSVACDSVSAGIGWTVIQRRTDGSVDFFRNWSEYAQGFGSADGEYWIGLQKLHKMTNSQRHELYVKLVDQSGEVRYARYDNFVIGSEEDKFRLVSTGEYSGDAGNSLKGHVGNAFTTKDEDNDSHPKINCAKALTGGWWYFHCADSNLNGFSFDCQMEKSNKLERNGCIYWNHWHGRSYSMKSVQMMIRPFEAEKPT</sequence>
<feature type="domain" description="Fibrinogen C-terminal" evidence="3">
    <location>
        <begin position="27"/>
        <end position="243"/>
    </location>
</feature>